<proteinExistence type="predicted"/>
<dbReference type="EMBL" id="UFQS01000003">
    <property type="protein sequence ID" value="SSW96748.1"/>
    <property type="molecule type" value="Genomic_DNA"/>
</dbReference>
<evidence type="ECO:0000313" key="2">
    <source>
        <dbReference type="EMBL" id="SSX17135.1"/>
    </source>
</evidence>
<reference evidence="1" key="1">
    <citation type="submission" date="2018-04" db="EMBL/GenBank/DDBJ databases">
        <authorList>
            <person name="Go L.Y."/>
            <person name="Mitchell J.A."/>
        </authorList>
    </citation>
    <scope>NUCLEOTIDE SEQUENCE</scope>
    <source>
        <tissue evidence="1">Whole organism</tissue>
    </source>
</reference>
<sequence>MKRNSLCAPAVLINHLTSLRIQYRIAKSVRVNHLPQMQPLQIVLDTEPKISEHPRTPREQKRKLKFQIKFFTFTWHLHADPDDELMHVSLTVFI</sequence>
<reference evidence="2" key="2">
    <citation type="submission" date="2018-07" db="EMBL/GenBank/DDBJ databases">
        <authorList>
            <person name="Quirk P.G."/>
            <person name="Krulwich T.A."/>
        </authorList>
    </citation>
    <scope>NUCLEOTIDE SEQUENCE</scope>
</reference>
<dbReference type="EMBL" id="UFQT01000003">
    <property type="protein sequence ID" value="SSX17135.1"/>
    <property type="molecule type" value="Genomic_DNA"/>
</dbReference>
<dbReference type="VEuPathDB" id="VectorBase:CSON009974"/>
<accession>A0A336K011</accession>
<gene>
    <name evidence="1" type="primary">CSON009974</name>
</gene>
<protein>
    <submittedName>
        <fullName evidence="1">CSON009974 protein</fullName>
    </submittedName>
</protein>
<evidence type="ECO:0000313" key="1">
    <source>
        <dbReference type="EMBL" id="SSW96748.1"/>
    </source>
</evidence>
<name>A0A336K011_CULSO</name>
<organism evidence="1">
    <name type="scientific">Culicoides sonorensis</name>
    <name type="common">Biting midge</name>
    <dbReference type="NCBI Taxonomy" id="179676"/>
    <lineage>
        <taxon>Eukaryota</taxon>
        <taxon>Metazoa</taxon>
        <taxon>Ecdysozoa</taxon>
        <taxon>Arthropoda</taxon>
        <taxon>Hexapoda</taxon>
        <taxon>Insecta</taxon>
        <taxon>Pterygota</taxon>
        <taxon>Neoptera</taxon>
        <taxon>Endopterygota</taxon>
        <taxon>Diptera</taxon>
        <taxon>Nematocera</taxon>
        <taxon>Chironomoidea</taxon>
        <taxon>Ceratopogonidae</taxon>
        <taxon>Ceratopogoninae</taxon>
        <taxon>Culicoides</taxon>
        <taxon>Monoculicoides</taxon>
    </lineage>
</organism>
<dbReference type="AlphaFoldDB" id="A0A336K011"/>